<accession>A0A1X0RPP6</accession>
<evidence type="ECO:0000313" key="3">
    <source>
        <dbReference type="Proteomes" id="UP000242381"/>
    </source>
</evidence>
<evidence type="ECO:0000313" key="2">
    <source>
        <dbReference type="EMBL" id="ORE13987.1"/>
    </source>
</evidence>
<sequence length="95" mass="10952">MTDIAKEDNLVFLSSSLTPDMCYREDTPYSSQSSSSSSASSQEWLAQERKARIMQKIDDAIATFDDNGEYLDYSWEDIVFSQLFIVYHLHPQINE</sequence>
<feature type="region of interest" description="Disordered" evidence="1">
    <location>
        <begin position="24"/>
        <end position="43"/>
    </location>
</feature>
<evidence type="ECO:0000256" key="1">
    <source>
        <dbReference type="SAM" id="MobiDB-lite"/>
    </source>
</evidence>
<dbReference type="OMA" id="SEEWPTQ"/>
<reference evidence="2 3" key="1">
    <citation type="journal article" date="2016" name="Proc. Natl. Acad. Sci. U.S.A.">
        <title>Lipid metabolic changes in an early divergent fungus govern the establishment of a mutualistic symbiosis with endobacteria.</title>
        <authorList>
            <person name="Lastovetsky O.A."/>
            <person name="Gaspar M.L."/>
            <person name="Mondo S.J."/>
            <person name="LaButti K.M."/>
            <person name="Sandor L."/>
            <person name="Grigoriev I.V."/>
            <person name="Henry S.A."/>
            <person name="Pawlowska T.E."/>
        </authorList>
    </citation>
    <scope>NUCLEOTIDE SEQUENCE [LARGE SCALE GENOMIC DNA]</scope>
    <source>
        <strain evidence="2 3">ATCC 11559</strain>
    </source>
</reference>
<proteinExistence type="predicted"/>
<organism evidence="2 3">
    <name type="scientific">Rhizopus microsporus</name>
    <dbReference type="NCBI Taxonomy" id="58291"/>
    <lineage>
        <taxon>Eukaryota</taxon>
        <taxon>Fungi</taxon>
        <taxon>Fungi incertae sedis</taxon>
        <taxon>Mucoromycota</taxon>
        <taxon>Mucoromycotina</taxon>
        <taxon>Mucoromycetes</taxon>
        <taxon>Mucorales</taxon>
        <taxon>Mucorineae</taxon>
        <taxon>Rhizopodaceae</taxon>
        <taxon>Rhizopus</taxon>
    </lineage>
</organism>
<name>A0A1X0RPP6_RHIZD</name>
<dbReference type="Proteomes" id="UP000242381">
    <property type="component" value="Unassembled WGS sequence"/>
</dbReference>
<dbReference type="AlphaFoldDB" id="A0A1X0RPP6"/>
<dbReference type="EMBL" id="KV921498">
    <property type="protein sequence ID" value="ORE13987.1"/>
    <property type="molecule type" value="Genomic_DNA"/>
</dbReference>
<gene>
    <name evidence="2" type="ORF">BCV71DRAFT_188199</name>
</gene>
<protein>
    <submittedName>
        <fullName evidence="2">Uncharacterized protein</fullName>
    </submittedName>
</protein>
<feature type="compositionally biased region" description="Low complexity" evidence="1">
    <location>
        <begin position="30"/>
        <end position="42"/>
    </location>
</feature>